<feature type="region of interest" description="Disordered" evidence="2">
    <location>
        <begin position="1"/>
        <end position="31"/>
    </location>
</feature>
<evidence type="ECO:0000256" key="1">
    <source>
        <dbReference type="ARBA" id="ARBA00023319"/>
    </source>
</evidence>
<dbReference type="InterPro" id="IPR007110">
    <property type="entry name" value="Ig-like_dom"/>
</dbReference>
<keyword evidence="1" id="KW-0393">Immunoglobulin domain</keyword>
<dbReference type="Gene3D" id="2.60.40.10">
    <property type="entry name" value="Immunoglobulins"/>
    <property type="match status" value="1"/>
</dbReference>
<dbReference type="SMART" id="SM00409">
    <property type="entry name" value="IG"/>
    <property type="match status" value="1"/>
</dbReference>
<dbReference type="EMBL" id="BPLQ01012459">
    <property type="protein sequence ID" value="GIY65658.1"/>
    <property type="molecule type" value="Genomic_DNA"/>
</dbReference>
<dbReference type="GO" id="GO:0007411">
    <property type="term" value="P:axon guidance"/>
    <property type="evidence" value="ECO:0007669"/>
    <property type="project" value="TreeGrafter"/>
</dbReference>
<evidence type="ECO:0000313" key="5">
    <source>
        <dbReference type="Proteomes" id="UP001054837"/>
    </source>
</evidence>
<dbReference type="GO" id="GO:0007156">
    <property type="term" value="P:homophilic cell adhesion via plasma membrane adhesion molecules"/>
    <property type="evidence" value="ECO:0007669"/>
    <property type="project" value="TreeGrafter"/>
</dbReference>
<evidence type="ECO:0000256" key="2">
    <source>
        <dbReference type="SAM" id="MobiDB-lite"/>
    </source>
</evidence>
<dbReference type="Proteomes" id="UP001054837">
    <property type="component" value="Unassembled WGS sequence"/>
</dbReference>
<dbReference type="AlphaFoldDB" id="A0AAV4V7G3"/>
<feature type="compositionally biased region" description="Basic and acidic residues" evidence="2">
    <location>
        <begin position="57"/>
        <end position="71"/>
    </location>
</feature>
<dbReference type="GO" id="GO:0070593">
    <property type="term" value="P:dendrite self-avoidance"/>
    <property type="evidence" value="ECO:0007669"/>
    <property type="project" value="TreeGrafter"/>
</dbReference>
<comment type="caution">
    <text evidence="4">The sequence shown here is derived from an EMBL/GenBank/DDBJ whole genome shotgun (WGS) entry which is preliminary data.</text>
</comment>
<evidence type="ECO:0000259" key="3">
    <source>
        <dbReference type="PROSITE" id="PS50835"/>
    </source>
</evidence>
<dbReference type="GO" id="GO:0030424">
    <property type="term" value="C:axon"/>
    <property type="evidence" value="ECO:0007669"/>
    <property type="project" value="TreeGrafter"/>
</dbReference>
<accession>A0AAV4V7G3</accession>
<feature type="compositionally biased region" description="Low complexity" evidence="2">
    <location>
        <begin position="1"/>
        <end position="22"/>
    </location>
</feature>
<evidence type="ECO:0000313" key="4">
    <source>
        <dbReference type="EMBL" id="GIY65658.1"/>
    </source>
</evidence>
<dbReference type="PROSITE" id="PS50835">
    <property type="entry name" value="IG_LIKE"/>
    <property type="match status" value="1"/>
</dbReference>
<dbReference type="SMART" id="SM00408">
    <property type="entry name" value="IGc2"/>
    <property type="match status" value="1"/>
</dbReference>
<proteinExistence type="predicted"/>
<keyword evidence="5" id="KW-1185">Reference proteome</keyword>
<name>A0AAV4V7G3_9ARAC</name>
<feature type="domain" description="Ig-like" evidence="3">
    <location>
        <begin position="73"/>
        <end position="159"/>
    </location>
</feature>
<organism evidence="4 5">
    <name type="scientific">Caerostris darwini</name>
    <dbReference type="NCBI Taxonomy" id="1538125"/>
    <lineage>
        <taxon>Eukaryota</taxon>
        <taxon>Metazoa</taxon>
        <taxon>Ecdysozoa</taxon>
        <taxon>Arthropoda</taxon>
        <taxon>Chelicerata</taxon>
        <taxon>Arachnida</taxon>
        <taxon>Araneae</taxon>
        <taxon>Araneomorphae</taxon>
        <taxon>Entelegynae</taxon>
        <taxon>Araneoidea</taxon>
        <taxon>Araneidae</taxon>
        <taxon>Caerostris</taxon>
    </lineage>
</organism>
<dbReference type="PANTHER" id="PTHR10075">
    <property type="entry name" value="BASIGIN RELATED"/>
    <property type="match status" value="1"/>
</dbReference>
<dbReference type="InterPro" id="IPR013783">
    <property type="entry name" value="Ig-like_fold"/>
</dbReference>
<dbReference type="GO" id="GO:0005886">
    <property type="term" value="C:plasma membrane"/>
    <property type="evidence" value="ECO:0007669"/>
    <property type="project" value="TreeGrafter"/>
</dbReference>
<dbReference type="InterPro" id="IPR003598">
    <property type="entry name" value="Ig_sub2"/>
</dbReference>
<sequence>MQSTDGSVSDSSTPPSTPPRVSKPAQLPPPHRQILGCILNTQRANIHPVSSTQHSFTFEKSKDTQLQDREASPLSAQVLPKVQSVDVGKSATFNCSTTGHPVVTIEWMKDGMPLRAGSRIEFPSRDVVHLTYVQRDDKGMFQCFVSNDFDSAQGTAQLTLGGE</sequence>
<dbReference type="GO" id="GO:0098632">
    <property type="term" value="F:cell-cell adhesion mediator activity"/>
    <property type="evidence" value="ECO:0007669"/>
    <property type="project" value="TreeGrafter"/>
</dbReference>
<dbReference type="FunFam" id="2.60.40.10:FF:001049">
    <property type="entry name" value="Down syndrome cell adhesion molecule-like protein Dscam2"/>
    <property type="match status" value="1"/>
</dbReference>
<dbReference type="InterPro" id="IPR036179">
    <property type="entry name" value="Ig-like_dom_sf"/>
</dbReference>
<dbReference type="SUPFAM" id="SSF48726">
    <property type="entry name" value="Immunoglobulin"/>
    <property type="match status" value="1"/>
</dbReference>
<dbReference type="Pfam" id="PF07679">
    <property type="entry name" value="I-set"/>
    <property type="match status" value="1"/>
</dbReference>
<feature type="region of interest" description="Disordered" evidence="2">
    <location>
        <begin position="50"/>
        <end position="72"/>
    </location>
</feature>
<dbReference type="InterPro" id="IPR013098">
    <property type="entry name" value="Ig_I-set"/>
</dbReference>
<reference evidence="4 5" key="1">
    <citation type="submission" date="2021-06" db="EMBL/GenBank/DDBJ databases">
        <title>Caerostris darwini draft genome.</title>
        <authorList>
            <person name="Kono N."/>
            <person name="Arakawa K."/>
        </authorList>
    </citation>
    <scope>NUCLEOTIDE SEQUENCE [LARGE SCALE GENOMIC DNA]</scope>
</reference>
<dbReference type="InterPro" id="IPR003599">
    <property type="entry name" value="Ig_sub"/>
</dbReference>
<dbReference type="PANTHER" id="PTHR10075:SF100">
    <property type="entry name" value="FASCICLIN-2"/>
    <property type="match status" value="1"/>
</dbReference>
<gene>
    <name evidence="4" type="primary">Dscam_13</name>
    <name evidence="4" type="ORF">CDAR_551711</name>
</gene>
<protein>
    <submittedName>
        <fullName evidence="4">Down syndrome cell adhesion molecule</fullName>
    </submittedName>
</protein>